<evidence type="ECO:0000256" key="1">
    <source>
        <dbReference type="SAM" id="SignalP"/>
    </source>
</evidence>
<dbReference type="SMART" id="SM00972">
    <property type="entry name" value="SCPU"/>
    <property type="match status" value="1"/>
</dbReference>
<dbReference type="PANTHER" id="PTHR37089:SF4">
    <property type="entry name" value="EXPORTED PROTEIN"/>
    <property type="match status" value="1"/>
</dbReference>
<comment type="caution">
    <text evidence="3">The sequence shown here is derived from an EMBL/GenBank/DDBJ whole genome shotgun (WGS) entry which is preliminary data.</text>
</comment>
<dbReference type="PANTHER" id="PTHR37089">
    <property type="entry name" value="PROTEIN U-RELATED"/>
    <property type="match status" value="1"/>
</dbReference>
<dbReference type="AlphaFoldDB" id="A0A0Q9YYV9"/>
<evidence type="ECO:0000259" key="2">
    <source>
        <dbReference type="Pfam" id="PF05229"/>
    </source>
</evidence>
<protein>
    <submittedName>
        <fullName evidence="3">Spore Coat Protein U domain protein</fullName>
    </submittedName>
</protein>
<keyword evidence="3" id="KW-0946">Virion</keyword>
<accession>A0A0Q9YYV9</accession>
<keyword evidence="3" id="KW-0167">Capsid protein</keyword>
<dbReference type="InterPro" id="IPR007893">
    <property type="entry name" value="Spore_coat_U/FanG"/>
</dbReference>
<dbReference type="STRING" id="295108.HT99x_01560"/>
<organism evidence="3">
    <name type="scientific">Candidatus Berkiella aquae</name>
    <dbReference type="NCBI Taxonomy" id="295108"/>
    <lineage>
        <taxon>Bacteria</taxon>
        <taxon>Pseudomonadati</taxon>
        <taxon>Pseudomonadota</taxon>
        <taxon>Gammaproteobacteria</taxon>
        <taxon>Candidatus Berkiellales</taxon>
        <taxon>Candidatus Berkiellaceae</taxon>
        <taxon>Candidatus Berkiella</taxon>
    </lineage>
</organism>
<dbReference type="EMBL" id="LKAJ01000005">
    <property type="protein sequence ID" value="KRG21384.1"/>
    <property type="molecule type" value="Genomic_DNA"/>
</dbReference>
<keyword evidence="1" id="KW-0732">Signal</keyword>
<gene>
    <name evidence="3" type="ORF">HT99x_01560</name>
</gene>
<proteinExistence type="predicted"/>
<sequence length="174" mass="17802">MTDMISSNRDVAVKQSLKNKSCLAFFAMISSCCHAATNTTTFNVTATVAANCSISANTLAFGAYNPLSAPTDSTTDITITCTNGSGYNVGLNAGTTAGGTVTNRLMANGANTLGYGLYQNSGRTINWGDTIGTDTVSGTGNGGAQTLTVYGRIPSAQYVPPGSYSDTITITATF</sequence>
<dbReference type="InterPro" id="IPR053167">
    <property type="entry name" value="Spore_coat_component"/>
</dbReference>
<reference evidence="3" key="1">
    <citation type="submission" date="2015-09" db="EMBL/GenBank/DDBJ databases">
        <title>Draft Genome Sequences of Two Novel Amoeba-resistant Intranuclear Bacteria, Candidatus Berkiella cookevillensis and Candidatus Berkiella aquae.</title>
        <authorList>
            <person name="Mehari Y.T."/>
            <person name="Arivett B.A."/>
            <person name="Farone A.L."/>
            <person name="Gunderson J.H."/>
            <person name="Farone M.B."/>
        </authorList>
    </citation>
    <scope>NUCLEOTIDE SEQUENCE [LARGE SCALE GENOMIC DNA]</scope>
    <source>
        <strain evidence="3">HT99</strain>
    </source>
</reference>
<feature type="signal peptide" evidence="1">
    <location>
        <begin position="1"/>
        <end position="35"/>
    </location>
</feature>
<dbReference type="Pfam" id="PF05229">
    <property type="entry name" value="SCPU"/>
    <property type="match status" value="1"/>
</dbReference>
<feature type="chain" id="PRO_5006388949" evidence="1">
    <location>
        <begin position="36"/>
        <end position="174"/>
    </location>
</feature>
<name>A0A0Q9YYV9_9GAMM</name>
<evidence type="ECO:0000313" key="3">
    <source>
        <dbReference type="EMBL" id="KRG21384.1"/>
    </source>
</evidence>
<dbReference type="PATRIC" id="fig|1590043.3.peg.1593"/>
<feature type="domain" description="Spore coat protein U/FanG" evidence="2">
    <location>
        <begin position="39"/>
        <end position="171"/>
    </location>
</feature>